<dbReference type="GO" id="GO:0003723">
    <property type="term" value="F:RNA binding"/>
    <property type="evidence" value="ECO:0007669"/>
    <property type="project" value="UniProtKB-UniRule"/>
</dbReference>
<evidence type="ECO:0000313" key="11">
    <source>
        <dbReference type="EMBL" id="TCP10125.1"/>
    </source>
</evidence>
<evidence type="ECO:0000256" key="9">
    <source>
        <dbReference type="SAM" id="MobiDB-lite"/>
    </source>
</evidence>
<dbReference type="FunFam" id="2.40.50.140:FF:000408">
    <property type="entry name" value="Ribonuclease R"/>
    <property type="match status" value="1"/>
</dbReference>
<dbReference type="InterPro" id="IPR004476">
    <property type="entry name" value="RNase_II/RNase_R"/>
</dbReference>
<dbReference type="Pfam" id="PF00575">
    <property type="entry name" value="S1"/>
    <property type="match status" value="1"/>
</dbReference>
<dbReference type="EMBL" id="CP091507">
    <property type="protein sequence ID" value="UOO80493.1"/>
    <property type="molecule type" value="Genomic_DNA"/>
</dbReference>
<dbReference type="PANTHER" id="PTHR23355:SF9">
    <property type="entry name" value="DIS3-LIKE EXONUCLEASE 2"/>
    <property type="match status" value="1"/>
</dbReference>
<dbReference type="EC" id="3.1.13.1" evidence="8"/>
<feature type="compositionally biased region" description="Low complexity" evidence="9">
    <location>
        <begin position="734"/>
        <end position="772"/>
    </location>
</feature>
<dbReference type="Pfam" id="PF00773">
    <property type="entry name" value="RNB"/>
    <property type="match status" value="1"/>
</dbReference>
<evidence type="ECO:0000256" key="1">
    <source>
        <dbReference type="ARBA" id="ARBA00001849"/>
    </source>
</evidence>
<dbReference type="Pfam" id="PF17876">
    <property type="entry name" value="CSD2"/>
    <property type="match status" value="1"/>
</dbReference>
<evidence type="ECO:0000256" key="8">
    <source>
        <dbReference type="HAMAP-Rule" id="MF_01895"/>
    </source>
</evidence>
<evidence type="ECO:0000313" key="14">
    <source>
        <dbReference type="Proteomes" id="UP000829756"/>
    </source>
</evidence>
<reference evidence="12" key="3">
    <citation type="journal article" date="2022" name="Res Sq">
        <title>Evolution of multicellular longitudinally dividing oral cavity symbionts (Neisseriaceae).</title>
        <authorList>
            <person name="Nyongesa S."/>
            <person name="Weber P."/>
            <person name="Bernet E."/>
            <person name="Pullido F."/>
            <person name="Nieckarz M."/>
            <person name="Delaby M."/>
            <person name="Nieves C."/>
            <person name="Viehboeck T."/>
            <person name="Krause N."/>
            <person name="Rivera-Millot A."/>
            <person name="Nakamura A."/>
            <person name="Vischer N."/>
            <person name="VanNieuwenhze M."/>
            <person name="Brun Y."/>
            <person name="Cava F."/>
            <person name="Bulgheresi S."/>
            <person name="Veyrier F."/>
        </authorList>
    </citation>
    <scope>NUCLEOTIDE SEQUENCE</scope>
    <source>
        <strain evidence="12">1258/02</strain>
    </source>
</reference>
<dbReference type="InterPro" id="IPR013223">
    <property type="entry name" value="RNase_B_OB_dom"/>
</dbReference>
<feature type="domain" description="S1 motif" evidence="10">
    <location>
        <begin position="638"/>
        <end position="719"/>
    </location>
</feature>
<dbReference type="Pfam" id="PF08206">
    <property type="entry name" value="OB_RNB"/>
    <property type="match status" value="1"/>
</dbReference>
<gene>
    <name evidence="8 12" type="primary">rnr</name>
    <name evidence="11" type="ORF">EV680_10222</name>
    <name evidence="12" type="ORF">LVJ78_05725</name>
</gene>
<evidence type="ECO:0000256" key="4">
    <source>
        <dbReference type="ARBA" id="ARBA00022722"/>
    </source>
</evidence>
<dbReference type="InterPro" id="IPR003029">
    <property type="entry name" value="S1_domain"/>
</dbReference>
<evidence type="ECO:0000313" key="13">
    <source>
        <dbReference type="Proteomes" id="UP000294721"/>
    </source>
</evidence>
<sequence length="815" mass="91317">MQKKSNSPSLREKDPFLAREQQRYDHPLPSREWVIELLQKEGVPLKIEALANKLSITEAEQEFFERRIKAMARDGQVLINRRGAVCAADKLELVKCRVEAHKDGFGFAVPLTPTGQGDFVLYERQMRGLMHGDIVTVRPAGIDRRGRREGQVLDIVERAQKEVVGRFYIERGIAILEPEDKRLNQSIMLEPDSLAAFKPEQGQVVVAEIDSYPDGHRPAVAKLIEVLGDYADSGMEIEIAVRKHHLPHVFSEACLQEAAKIPDEVRPNDIKGRVDLRDLPLMTIDGETARDFDDAVYAEKIGRNFRLIVAIADVSHYVRPGDAIDTDALERTTSVYFPRRVIPMLPEKLSNGICSLNPDVDRLCMVCDMVVTYAGNIKEYKFYPAVMRSHARLTYTQVWNWIEKGGDYPHKAQIEPLYKLFQILQKKRQQRGAMEFESTETQMLFDDGGKIERIVPVVRNDAHKLIEECMLAANVCAAEFLLKNKHTALFRNHLGPTPEKLATLREQLGLLGLHLGGGDKPTPKDYATLAEKIADRPDQELLQVMLLRSMQQAAYEPSNEGHFGLAYEAYAHFTSPIRRYPDLTVHRAIKAVLNGEKYAPKSWQALGVSCSFNERRADDASRDVENWLKTYYMRDKVGEVFTGRVSGMAQFGIFVTLNDIHIEGMVHVSDLGEDYFNYRPEIMAMVGERSGIRFNMGDEVTVRVARADLDTSKIDLTLISSESEGKKPGRGKKQTPPQNAAPAKAAAAKAGQAKTAKSSSAKAAASGKQSKALKMVDGKITLVSKEHNQAADEHKKSRTAAAPAAKKPAPRKRRK</sequence>
<dbReference type="Gene3D" id="2.40.50.140">
    <property type="entry name" value="Nucleic acid-binding proteins"/>
    <property type="match status" value="2"/>
</dbReference>
<dbReference type="SUPFAM" id="SSF50249">
    <property type="entry name" value="Nucleic acid-binding proteins"/>
    <property type="match status" value="4"/>
</dbReference>
<feature type="compositionally biased region" description="Basic and acidic residues" evidence="9">
    <location>
        <begin position="784"/>
        <end position="795"/>
    </location>
</feature>
<comment type="similarity">
    <text evidence="8">Belongs to the RNR ribonuclease family. RNase R subfamily.</text>
</comment>
<dbReference type="Proteomes" id="UP000829756">
    <property type="component" value="Chromosome"/>
</dbReference>
<dbReference type="NCBIfam" id="TIGR02063">
    <property type="entry name" value="RNase_R"/>
    <property type="match status" value="1"/>
</dbReference>
<keyword evidence="4 8" id="KW-0540">Nuclease</keyword>
<dbReference type="Proteomes" id="UP000294721">
    <property type="component" value="Unassembled WGS sequence"/>
</dbReference>
<name>A0AAE9KJE8_9NEIS</name>
<reference evidence="12" key="2">
    <citation type="submission" date="2021-12" db="EMBL/GenBank/DDBJ databases">
        <authorList>
            <person name="Veyrier F.J."/>
        </authorList>
    </citation>
    <scope>NUCLEOTIDE SEQUENCE</scope>
    <source>
        <strain evidence="12">1258/02</strain>
    </source>
</reference>
<dbReference type="InterPro" id="IPR040476">
    <property type="entry name" value="CSD2"/>
</dbReference>
<feature type="region of interest" description="Disordered" evidence="9">
    <location>
        <begin position="1"/>
        <end position="21"/>
    </location>
</feature>
<dbReference type="HAMAP" id="MF_01895">
    <property type="entry name" value="RNase_R"/>
    <property type="match status" value="1"/>
</dbReference>
<keyword evidence="13" id="KW-1185">Reference proteome</keyword>
<evidence type="ECO:0000256" key="6">
    <source>
        <dbReference type="ARBA" id="ARBA00022839"/>
    </source>
</evidence>
<organism evidence="12 14">
    <name type="scientific">Uruburuella suis</name>
    <dbReference type="NCBI Taxonomy" id="252130"/>
    <lineage>
        <taxon>Bacteria</taxon>
        <taxon>Pseudomonadati</taxon>
        <taxon>Pseudomonadota</taxon>
        <taxon>Betaproteobacteria</taxon>
        <taxon>Neisseriales</taxon>
        <taxon>Neisseriaceae</taxon>
        <taxon>Uruburuella</taxon>
    </lineage>
</organism>
<keyword evidence="3 8" id="KW-0963">Cytoplasm</keyword>
<evidence type="ECO:0000259" key="10">
    <source>
        <dbReference type="PROSITE" id="PS50126"/>
    </source>
</evidence>
<feature type="region of interest" description="Disordered" evidence="9">
    <location>
        <begin position="719"/>
        <end position="815"/>
    </location>
</feature>
<dbReference type="CDD" id="cd04471">
    <property type="entry name" value="S1_RNase_R"/>
    <property type="match status" value="1"/>
</dbReference>
<dbReference type="PROSITE" id="PS01175">
    <property type="entry name" value="RIBONUCLEASE_II"/>
    <property type="match status" value="1"/>
</dbReference>
<dbReference type="RefSeq" id="WP_132952305.1">
    <property type="nucleotide sequence ID" value="NZ_CP091507.1"/>
</dbReference>
<dbReference type="GO" id="GO:0006402">
    <property type="term" value="P:mRNA catabolic process"/>
    <property type="evidence" value="ECO:0007669"/>
    <property type="project" value="TreeGrafter"/>
</dbReference>
<protein>
    <recommendedName>
        <fullName evidence="8">Ribonuclease R</fullName>
        <shortName evidence="8">RNase R</shortName>
        <ecNumber evidence="8">3.1.13.1</ecNumber>
    </recommendedName>
</protein>
<reference evidence="11 13" key="1">
    <citation type="submission" date="2019-03" db="EMBL/GenBank/DDBJ databases">
        <title>Genomic Encyclopedia of Type Strains, Phase IV (KMG-IV): sequencing the most valuable type-strain genomes for metagenomic binning, comparative biology and taxonomic classification.</title>
        <authorList>
            <person name="Goeker M."/>
        </authorList>
    </citation>
    <scope>NUCLEOTIDE SEQUENCE [LARGE SCALE GENOMIC DNA]</scope>
    <source>
        <strain evidence="11 13">DSM 17474</strain>
    </source>
</reference>
<evidence type="ECO:0000256" key="2">
    <source>
        <dbReference type="ARBA" id="ARBA00004496"/>
    </source>
</evidence>
<proteinExistence type="inferred from homology"/>
<dbReference type="InterPro" id="IPR050180">
    <property type="entry name" value="RNR_Ribonuclease"/>
</dbReference>
<dbReference type="PROSITE" id="PS50126">
    <property type="entry name" value="S1"/>
    <property type="match status" value="1"/>
</dbReference>
<evidence type="ECO:0000313" key="12">
    <source>
        <dbReference type="EMBL" id="UOO80493.1"/>
    </source>
</evidence>
<dbReference type="InterPro" id="IPR012340">
    <property type="entry name" value="NA-bd_OB-fold"/>
</dbReference>
<dbReference type="InterPro" id="IPR022966">
    <property type="entry name" value="RNase_II/R_CS"/>
</dbReference>
<dbReference type="InterPro" id="IPR011805">
    <property type="entry name" value="RNase_R"/>
</dbReference>
<dbReference type="InterPro" id="IPR001900">
    <property type="entry name" value="RNase_II/R"/>
</dbReference>
<dbReference type="PANTHER" id="PTHR23355">
    <property type="entry name" value="RIBONUCLEASE"/>
    <property type="match status" value="1"/>
</dbReference>
<dbReference type="EMBL" id="SLXE01000002">
    <property type="protein sequence ID" value="TCP10125.1"/>
    <property type="molecule type" value="Genomic_DNA"/>
</dbReference>
<comment type="catalytic activity">
    <reaction evidence="1 8">
        <text>Exonucleolytic cleavage in the 3'- to 5'-direction to yield nucleoside 5'-phosphates.</text>
        <dbReference type="EC" id="3.1.13.1"/>
    </reaction>
</comment>
<dbReference type="GO" id="GO:0008859">
    <property type="term" value="F:exoribonuclease II activity"/>
    <property type="evidence" value="ECO:0007669"/>
    <property type="project" value="UniProtKB-UniRule"/>
</dbReference>
<dbReference type="SMART" id="SM00955">
    <property type="entry name" value="RNB"/>
    <property type="match status" value="1"/>
</dbReference>
<comment type="subcellular location">
    <subcellularLocation>
        <location evidence="2 8">Cytoplasm</location>
    </subcellularLocation>
</comment>
<evidence type="ECO:0000256" key="7">
    <source>
        <dbReference type="ARBA" id="ARBA00022884"/>
    </source>
</evidence>
<keyword evidence="6 8" id="KW-0269">Exonuclease</keyword>
<dbReference type="AlphaFoldDB" id="A0AAE9KJE8"/>
<accession>A0AAE9KJE8</accession>
<evidence type="ECO:0000256" key="3">
    <source>
        <dbReference type="ARBA" id="ARBA00022490"/>
    </source>
</evidence>
<feature type="compositionally biased region" description="Basic and acidic residues" evidence="9">
    <location>
        <begin position="10"/>
        <end position="21"/>
    </location>
</feature>
<comment type="function">
    <text evidence="8">3'-5' exoribonuclease that releases 5'-nucleoside monophosphates and is involved in maturation of structured RNAs.</text>
</comment>
<keyword evidence="7 8" id="KW-0694">RNA-binding</keyword>
<dbReference type="KEGG" id="usu:LVJ78_05725"/>
<evidence type="ECO:0000256" key="5">
    <source>
        <dbReference type="ARBA" id="ARBA00022801"/>
    </source>
</evidence>
<dbReference type="SMART" id="SM00316">
    <property type="entry name" value="S1"/>
    <property type="match status" value="1"/>
</dbReference>
<keyword evidence="5 8" id="KW-0378">Hydrolase</keyword>
<dbReference type="GO" id="GO:0005829">
    <property type="term" value="C:cytosol"/>
    <property type="evidence" value="ECO:0007669"/>
    <property type="project" value="TreeGrafter"/>
</dbReference>
<dbReference type="NCBIfam" id="TIGR00358">
    <property type="entry name" value="3_prime_RNase"/>
    <property type="match status" value="1"/>
</dbReference>